<keyword evidence="7" id="KW-0378">Hydrolase</keyword>
<dbReference type="Proteomes" id="UP000831484">
    <property type="component" value="Chromosome"/>
</dbReference>
<evidence type="ECO:0000256" key="9">
    <source>
        <dbReference type="ARBA" id="ARBA00022989"/>
    </source>
</evidence>
<dbReference type="GO" id="GO:0004222">
    <property type="term" value="F:metalloendopeptidase activity"/>
    <property type="evidence" value="ECO:0007669"/>
    <property type="project" value="InterPro"/>
</dbReference>
<evidence type="ECO:0000256" key="14">
    <source>
        <dbReference type="SAM" id="Phobius"/>
    </source>
</evidence>
<dbReference type="PANTHER" id="PTHR42837:SF2">
    <property type="entry name" value="MEMBRANE METALLOPROTEASE ARASP2, CHLOROPLASTIC-RELATED"/>
    <property type="match status" value="1"/>
</dbReference>
<evidence type="ECO:0000256" key="4">
    <source>
        <dbReference type="ARBA" id="ARBA00019897"/>
    </source>
</evidence>
<keyword evidence="8" id="KW-0862">Zinc</keyword>
<comment type="similarity">
    <text evidence="3">Belongs to the peptidase M50B family.</text>
</comment>
<evidence type="ECO:0000256" key="13">
    <source>
        <dbReference type="ARBA" id="ARBA00033476"/>
    </source>
</evidence>
<comment type="subcellular location">
    <subcellularLocation>
        <location evidence="2">Membrane</location>
        <topology evidence="2">Multi-pass membrane protein</topology>
    </subcellularLocation>
</comment>
<keyword evidence="5 16" id="KW-0645">Protease</keyword>
<dbReference type="InterPro" id="IPR008915">
    <property type="entry name" value="Peptidase_M50"/>
</dbReference>
<dbReference type="SUPFAM" id="SSF50156">
    <property type="entry name" value="PDZ domain-like"/>
    <property type="match status" value="1"/>
</dbReference>
<dbReference type="PROSITE" id="PS50106">
    <property type="entry name" value="PDZ"/>
    <property type="match status" value="1"/>
</dbReference>
<evidence type="ECO:0000256" key="11">
    <source>
        <dbReference type="ARBA" id="ARBA00023136"/>
    </source>
</evidence>
<feature type="transmembrane region" description="Helical" evidence="14">
    <location>
        <begin position="316"/>
        <end position="336"/>
    </location>
</feature>
<feature type="transmembrane region" description="Helical" evidence="14">
    <location>
        <begin position="97"/>
        <end position="119"/>
    </location>
</feature>
<dbReference type="InterPro" id="IPR001478">
    <property type="entry name" value="PDZ"/>
</dbReference>
<dbReference type="Pfam" id="PF17820">
    <property type="entry name" value="PDZ_6"/>
    <property type="match status" value="1"/>
</dbReference>
<evidence type="ECO:0000313" key="17">
    <source>
        <dbReference type="Proteomes" id="UP000831484"/>
    </source>
</evidence>
<feature type="domain" description="PDZ" evidence="15">
    <location>
        <begin position="160"/>
        <end position="206"/>
    </location>
</feature>
<dbReference type="SMART" id="SM00228">
    <property type="entry name" value="PDZ"/>
    <property type="match status" value="1"/>
</dbReference>
<keyword evidence="17" id="KW-1185">Reference proteome</keyword>
<dbReference type="Pfam" id="PF02163">
    <property type="entry name" value="Peptidase_M50"/>
    <property type="match status" value="1"/>
</dbReference>
<comment type="cofactor">
    <cofactor evidence="1">
        <name>Zn(2+)</name>
        <dbReference type="ChEBI" id="CHEBI:29105"/>
    </cofactor>
</comment>
<dbReference type="RefSeq" id="WP_007734886.1">
    <property type="nucleotide sequence ID" value="NZ_CP096563.1"/>
</dbReference>
<evidence type="ECO:0000313" key="16">
    <source>
        <dbReference type="EMBL" id="UPU45366.1"/>
    </source>
</evidence>
<evidence type="ECO:0000256" key="1">
    <source>
        <dbReference type="ARBA" id="ARBA00001947"/>
    </source>
</evidence>
<reference evidence="17" key="1">
    <citation type="journal article" date="2022" name="Environ. Microbiol.">
        <title>Functional analysis, diversity, and distribution of carbendazim hydrolases MheI and CbmA, responsible for the initial step in carbendazim degradation.</title>
        <authorList>
            <person name="Zhang M."/>
            <person name="Bai X."/>
            <person name="Li Q."/>
            <person name="Zhang L."/>
            <person name="Zhu Q."/>
            <person name="Gao S."/>
            <person name="Ke Z."/>
            <person name="Jiang M."/>
            <person name="Hu J."/>
            <person name="Qiu J."/>
            <person name="Hong Q."/>
        </authorList>
    </citation>
    <scope>NUCLEOTIDE SEQUENCE [LARGE SCALE GENOMIC DNA]</scope>
    <source>
        <strain evidence="17">djl-6</strain>
    </source>
</reference>
<keyword evidence="11 14" id="KW-0472">Membrane</keyword>
<evidence type="ECO:0000259" key="15">
    <source>
        <dbReference type="PROSITE" id="PS50106"/>
    </source>
</evidence>
<gene>
    <name evidence="16" type="ORF">M0639_12010</name>
</gene>
<evidence type="ECO:0000256" key="2">
    <source>
        <dbReference type="ARBA" id="ARBA00004141"/>
    </source>
</evidence>
<dbReference type="GO" id="GO:0016020">
    <property type="term" value="C:membrane"/>
    <property type="evidence" value="ECO:0007669"/>
    <property type="project" value="UniProtKB-SubCell"/>
</dbReference>
<evidence type="ECO:0000256" key="5">
    <source>
        <dbReference type="ARBA" id="ARBA00022670"/>
    </source>
</evidence>
<evidence type="ECO:0000256" key="7">
    <source>
        <dbReference type="ARBA" id="ARBA00022801"/>
    </source>
</evidence>
<evidence type="ECO:0000256" key="10">
    <source>
        <dbReference type="ARBA" id="ARBA00023049"/>
    </source>
</evidence>
<dbReference type="InterPro" id="IPR036034">
    <property type="entry name" value="PDZ_sf"/>
</dbReference>
<evidence type="ECO:0000256" key="8">
    <source>
        <dbReference type="ARBA" id="ARBA00022833"/>
    </source>
</evidence>
<evidence type="ECO:0000256" key="6">
    <source>
        <dbReference type="ARBA" id="ARBA00022692"/>
    </source>
</evidence>
<organism evidence="16 17">
    <name type="scientific">Rhodococcus qingshengii JCM 15477</name>
    <dbReference type="NCBI Taxonomy" id="1303681"/>
    <lineage>
        <taxon>Bacteria</taxon>
        <taxon>Bacillati</taxon>
        <taxon>Actinomycetota</taxon>
        <taxon>Actinomycetes</taxon>
        <taxon>Mycobacteriales</taxon>
        <taxon>Nocardiaceae</taxon>
        <taxon>Rhodococcus</taxon>
        <taxon>Rhodococcus erythropolis group</taxon>
    </lineage>
</organism>
<evidence type="ECO:0000256" key="12">
    <source>
        <dbReference type="ARBA" id="ARBA00032214"/>
    </source>
</evidence>
<dbReference type="PANTHER" id="PTHR42837">
    <property type="entry name" value="REGULATOR OF SIGMA-E PROTEASE RSEP"/>
    <property type="match status" value="1"/>
</dbReference>
<keyword evidence="9 14" id="KW-1133">Transmembrane helix</keyword>
<dbReference type="GO" id="GO:0006508">
    <property type="term" value="P:proteolysis"/>
    <property type="evidence" value="ECO:0007669"/>
    <property type="project" value="UniProtKB-KW"/>
</dbReference>
<dbReference type="InterPro" id="IPR041489">
    <property type="entry name" value="PDZ_6"/>
</dbReference>
<sequence length="405" mass="42980">MVFALGVVLFALGIGVSIALHEAGHMWTAKALGMKVRRYYIGFGPKIFSFRRGETEYGLKALPLGGFCDIAGMTALDEMTPEEEPHAMYKKAAWKRVVVMSGGIAMNFILGFLLIYALLLGWGRTSTEPAPPVVKGVTCVAPTQLGQDQGWKLADCTGTGPAEAAGIAAGDRIVAVDGQPTDTFAKVSAAIRDKSGTVTLTVERGDETVQVPVDVSPVERYVAKDGSTTPELAKVGAVGIEGVSNLIEYNALTAVPAAFDFTGQIMVDSVKALADIPSKVGALWESITGGERAQDTPISVVGASVIGGEAADRAQWATFVGLLASINFFLGVFNILPLLPLDGGHIAVVFYEKIRDWFRARRGLIPGGPVDYTRLLPITYVFIVIGGAFMLLTLTADIVNPIKIF</sequence>
<feature type="transmembrane region" description="Helical" evidence="14">
    <location>
        <begin position="378"/>
        <end position="399"/>
    </location>
</feature>
<keyword evidence="6 14" id="KW-0812">Transmembrane</keyword>
<dbReference type="AlphaFoldDB" id="A0AB38RK39"/>
<keyword evidence="10" id="KW-0482">Metalloprotease</keyword>
<evidence type="ECO:0000256" key="3">
    <source>
        <dbReference type="ARBA" id="ARBA00007931"/>
    </source>
</evidence>
<dbReference type="Gene3D" id="2.30.42.10">
    <property type="match status" value="1"/>
</dbReference>
<dbReference type="EMBL" id="CP096563">
    <property type="protein sequence ID" value="UPU45366.1"/>
    <property type="molecule type" value="Genomic_DNA"/>
</dbReference>
<proteinExistence type="inferred from homology"/>
<dbReference type="InterPro" id="IPR004387">
    <property type="entry name" value="Pept_M50_Zn"/>
</dbReference>
<accession>A0AB38RK39</accession>
<name>A0AB38RK39_RHOSG</name>
<dbReference type="CDD" id="cd06163">
    <property type="entry name" value="S2P-M50_PDZ_RseP-like"/>
    <property type="match status" value="1"/>
</dbReference>
<protein>
    <recommendedName>
        <fullName evidence="4">Zinc metalloprotease Rip1</fullName>
    </recommendedName>
    <alternativeName>
        <fullName evidence="12">S2P endopeptidase</fullName>
    </alternativeName>
    <alternativeName>
        <fullName evidence="13">Site-2-type intramembrane protease</fullName>
    </alternativeName>
</protein>